<proteinExistence type="predicted"/>
<dbReference type="PROSITE" id="PS51192">
    <property type="entry name" value="HELICASE_ATP_BIND_1"/>
    <property type="match status" value="1"/>
</dbReference>
<keyword evidence="1" id="KW-0547">Nucleotide-binding</keyword>
<dbReference type="Pfam" id="PF26076">
    <property type="entry name" value="WHD_DDX60"/>
    <property type="match status" value="1"/>
</dbReference>
<organism evidence="8 9">
    <name type="scientific">Ascobolus immersus RN42</name>
    <dbReference type="NCBI Taxonomy" id="1160509"/>
    <lineage>
        <taxon>Eukaryota</taxon>
        <taxon>Fungi</taxon>
        <taxon>Dikarya</taxon>
        <taxon>Ascomycota</taxon>
        <taxon>Pezizomycotina</taxon>
        <taxon>Pezizomycetes</taxon>
        <taxon>Pezizales</taxon>
        <taxon>Ascobolaceae</taxon>
        <taxon>Ascobolus</taxon>
    </lineage>
</organism>
<dbReference type="EMBL" id="ML119645">
    <property type="protein sequence ID" value="RPA88242.1"/>
    <property type="molecule type" value="Genomic_DNA"/>
</dbReference>
<dbReference type="InterPro" id="IPR052431">
    <property type="entry name" value="SKI2_subfamily_helicases"/>
</dbReference>
<dbReference type="GO" id="GO:0016787">
    <property type="term" value="F:hydrolase activity"/>
    <property type="evidence" value="ECO:0007669"/>
    <property type="project" value="UniProtKB-KW"/>
</dbReference>
<dbReference type="PANTHER" id="PTHR44533">
    <property type="entry name" value="DEAD/H RNA HELICASE, PUTATIVE-RELATED"/>
    <property type="match status" value="1"/>
</dbReference>
<feature type="domain" description="Helicase ATP-binding" evidence="6">
    <location>
        <begin position="791"/>
        <end position="961"/>
    </location>
</feature>
<dbReference type="GO" id="GO:0004386">
    <property type="term" value="F:helicase activity"/>
    <property type="evidence" value="ECO:0007669"/>
    <property type="project" value="UniProtKB-KW"/>
</dbReference>
<feature type="compositionally biased region" description="Basic and acidic residues" evidence="5">
    <location>
        <begin position="546"/>
        <end position="571"/>
    </location>
</feature>
<feature type="compositionally biased region" description="Basic and acidic residues" evidence="5">
    <location>
        <begin position="500"/>
        <end position="513"/>
    </location>
</feature>
<dbReference type="GO" id="GO:0005737">
    <property type="term" value="C:cytoplasm"/>
    <property type="evidence" value="ECO:0007669"/>
    <property type="project" value="TreeGrafter"/>
</dbReference>
<protein>
    <submittedName>
        <fullName evidence="8">P-loop containing nucleoside triphosphate hydrolase protein</fullName>
    </submittedName>
</protein>
<dbReference type="Pfam" id="PF00271">
    <property type="entry name" value="Helicase_C"/>
    <property type="match status" value="1"/>
</dbReference>
<feature type="region of interest" description="Disordered" evidence="5">
    <location>
        <begin position="486"/>
        <end position="514"/>
    </location>
</feature>
<keyword evidence="2 8" id="KW-0378">Hydrolase</keyword>
<dbReference type="InterPro" id="IPR027417">
    <property type="entry name" value="P-loop_NTPase"/>
</dbReference>
<dbReference type="PANTHER" id="PTHR44533:SF4">
    <property type="entry name" value="DEAD_H RNA HELICASE, PUTATIVE-RELATED"/>
    <property type="match status" value="1"/>
</dbReference>
<evidence type="ECO:0000313" key="9">
    <source>
        <dbReference type="Proteomes" id="UP000275078"/>
    </source>
</evidence>
<evidence type="ECO:0000256" key="4">
    <source>
        <dbReference type="ARBA" id="ARBA00022840"/>
    </source>
</evidence>
<dbReference type="InterPro" id="IPR014001">
    <property type="entry name" value="Helicase_ATP-bd"/>
</dbReference>
<feature type="region of interest" description="Disordered" evidence="5">
    <location>
        <begin position="542"/>
        <end position="587"/>
    </location>
</feature>
<dbReference type="CDD" id="cd18025">
    <property type="entry name" value="DEXHc_DDX60"/>
    <property type="match status" value="1"/>
</dbReference>
<dbReference type="Proteomes" id="UP000275078">
    <property type="component" value="Unassembled WGS sequence"/>
</dbReference>
<dbReference type="CDD" id="cd18795">
    <property type="entry name" value="SF2_C_Ski2"/>
    <property type="match status" value="1"/>
</dbReference>
<feature type="region of interest" description="Disordered" evidence="5">
    <location>
        <begin position="1205"/>
        <end position="1229"/>
    </location>
</feature>
<evidence type="ECO:0000256" key="3">
    <source>
        <dbReference type="ARBA" id="ARBA00022806"/>
    </source>
</evidence>
<dbReference type="OrthoDB" id="2320933at2759"/>
<dbReference type="PROSITE" id="PS51194">
    <property type="entry name" value="HELICASE_CTER"/>
    <property type="match status" value="1"/>
</dbReference>
<keyword evidence="3" id="KW-0347">Helicase</keyword>
<evidence type="ECO:0000259" key="6">
    <source>
        <dbReference type="PROSITE" id="PS51192"/>
    </source>
</evidence>
<dbReference type="InterPro" id="IPR011545">
    <property type="entry name" value="DEAD/DEAH_box_helicase_dom"/>
</dbReference>
<gene>
    <name evidence="8" type="ORF">BJ508DRAFT_410105</name>
</gene>
<accession>A0A3N4IQ14</accession>
<dbReference type="GO" id="GO:0005524">
    <property type="term" value="F:ATP binding"/>
    <property type="evidence" value="ECO:0007669"/>
    <property type="project" value="UniProtKB-KW"/>
</dbReference>
<dbReference type="Pfam" id="PF00270">
    <property type="entry name" value="DEAD"/>
    <property type="match status" value="1"/>
</dbReference>
<evidence type="ECO:0000256" key="1">
    <source>
        <dbReference type="ARBA" id="ARBA00022741"/>
    </source>
</evidence>
<sequence length="1766" mass="198597">MSAEAESGDTMAKFRQAIRIDLVGDYAGSARFLIHGESLLRHCFSDNKLDFNPGLQLLHAVYIVETFLHNLRRRACVFDIVFINSWKDISIPSGKEDASDKYLLARSILIKHLQELADPDMDVRVYDTPRQTEFLDWLQATKHLFIMAFDAEHWERETGEEDEPKVEEPTPEQLEARKINNVWRTFMHLVEKYPIAFVNKTEFVDSKVFTYVIEATTEISADEEDSEEEAPVSPYDGPEFSNDLTFREQIILKALWCYFKDTGPEHGDKYAAALLAHVTLLESLSLKQRVALLQAAADSQAGTESDPEAVKFISNISTILTRIVSSSENALSLQITDIIDGLLFNAVLSGQTYGILKSHEANVEKLADALEAELTTAGISASVRESLRGIIEAETPAPADDLVEEAIPRKASVLPFRNPIFDPHLKAVRLIEEEEEQEEKKVEEVEDLNYNDDDSDASGVSFRETQHWHNDKPLTFTKKRIDTRRAVPKIVPAGQTLTTQERRQMGRAFRSDQKYSSAMQKYAASLTDSVGASLEPRLIITQEAPKAADKGSKKAPEKKVIEKKPAPEKKGKPGAQKKAPKLSKAEEIKLANASKGTEKDDKVLRNAWAQVCNTVKSTKDLGKKLYLLEDYRKRLLKKHSSDVGTEPKEWQYIELDIRLYKIMLLQYSWTENCKAGKRDVGLHALAKLYDEARFALQSPALTEKAVKLLTTVFEELGMDMPPRAVKKLYKKDIGFQTTWTGSSKTDVDSKVGMTAEEFQLVHCGQTMDRNMDSQPDPRVPFEPDAWQRKVLDEIDARNSVFVVAPTSAGKTFISFHAMEQVLKSDDDGILVYVAPTKALVNQIAAEVISRFRKNYKHGGKTVWAIHTRDYRIHKPEKCQILITVPHILSIMLLSPSNAKVWAPRLKWIIFDEVHSIGNADDGVVWEQLLLLAPCPIIALSATVGNPKDFMEWLQSSQNSRGNDMEMIVHEHRYSDLSKYIHHPKKDEIDGKHLFTGFEAPNTTSGSIANIGTLQKIHPLASITDAAQGIPEDLSMEPKDCLVLYQCMKELETPEYPVPNEVGIDAAFGKGNVIRKVDVIKWETKLKALLKKYMADQNYPFQKLVEKLEKASFKLESGESSDPQLLDEATRLSDDELYASTLPLLSQLHKQNALPAILFSFDRTICNNICETITKQLEEGEAEWRKNNPKWKAKLKDWEAWKKSQVARHKKAPKKGAVEPGTNKAEALRSEAEAESSLWESFNPEDPSSEFSFADPVTSKFSMTELESEIKWLAQNGIHETFLRGLRRGVGVHHAGMNRKYRQTVEVLFRKGFLRVVVATGTLALGINMPCKTVIFAGDSLYLSALNYRQAAGRAGRRGFDLIGNVIFHGLPTSRVRRLISSRLPSLIGHFPISISLVLRLFILLHNSGYSEHAKKSVESLLTQPRLVLGGESFKEQVVHHLRFSIEYLRQHKLLQANGAPYNFAGLVSHLYYIESSAFAFHALLCSGHLQKVCADVDNVKSHKQLGVDLMLIMAHLFGRRPPLDGSGAKGVLPPLPEEVRRILEDDQEKTRKIYCNYVETYAEEYCKENEDNTLPFSGQAVGNVKEDIKIPGASKLNPARSHFVALSRNSGEFKSIPDLVDSVRSDIYLEGSSVPFLDFNPETPLNSYLLNFYKNGDQRELLESNGIGKSEIWFLLKDFSLVLAVIITALQTFIKSGDCTYFDIDEGASLDEDGEAALPGDEDENIVGEEDEEVSVKASRVDYRKVLAGLKVLRDSFEEKFKAIYA</sequence>
<dbReference type="Gene3D" id="3.40.50.300">
    <property type="entry name" value="P-loop containing nucleotide triphosphate hydrolases"/>
    <property type="match status" value="2"/>
</dbReference>
<evidence type="ECO:0000313" key="8">
    <source>
        <dbReference type="EMBL" id="RPA88242.1"/>
    </source>
</evidence>
<feature type="domain" description="Helicase C-terminal" evidence="7">
    <location>
        <begin position="1223"/>
        <end position="1398"/>
    </location>
</feature>
<evidence type="ECO:0000256" key="5">
    <source>
        <dbReference type="SAM" id="MobiDB-lite"/>
    </source>
</evidence>
<dbReference type="InterPro" id="IPR055124">
    <property type="entry name" value="PIN-like_DDX60"/>
</dbReference>
<dbReference type="SMART" id="SM00490">
    <property type="entry name" value="HELICc"/>
    <property type="match status" value="1"/>
</dbReference>
<evidence type="ECO:0000256" key="2">
    <source>
        <dbReference type="ARBA" id="ARBA00022801"/>
    </source>
</evidence>
<keyword evidence="4" id="KW-0067">ATP-binding</keyword>
<dbReference type="SMART" id="SM00487">
    <property type="entry name" value="DEXDc"/>
    <property type="match status" value="1"/>
</dbReference>
<dbReference type="InterPro" id="IPR001650">
    <property type="entry name" value="Helicase_C-like"/>
</dbReference>
<dbReference type="FunFam" id="3.40.50.300:FF:001039">
    <property type="entry name" value="ATP-dependent RNA helicase DDX60"/>
    <property type="match status" value="1"/>
</dbReference>
<name>A0A3N4IQ14_ASCIM</name>
<keyword evidence="9" id="KW-1185">Reference proteome</keyword>
<dbReference type="STRING" id="1160509.A0A3N4IQ14"/>
<reference evidence="8 9" key="1">
    <citation type="journal article" date="2018" name="Nat. Ecol. Evol.">
        <title>Pezizomycetes genomes reveal the molecular basis of ectomycorrhizal truffle lifestyle.</title>
        <authorList>
            <person name="Murat C."/>
            <person name="Payen T."/>
            <person name="Noel B."/>
            <person name="Kuo A."/>
            <person name="Morin E."/>
            <person name="Chen J."/>
            <person name="Kohler A."/>
            <person name="Krizsan K."/>
            <person name="Balestrini R."/>
            <person name="Da Silva C."/>
            <person name="Montanini B."/>
            <person name="Hainaut M."/>
            <person name="Levati E."/>
            <person name="Barry K.W."/>
            <person name="Belfiori B."/>
            <person name="Cichocki N."/>
            <person name="Clum A."/>
            <person name="Dockter R.B."/>
            <person name="Fauchery L."/>
            <person name="Guy J."/>
            <person name="Iotti M."/>
            <person name="Le Tacon F."/>
            <person name="Lindquist E.A."/>
            <person name="Lipzen A."/>
            <person name="Malagnac F."/>
            <person name="Mello A."/>
            <person name="Molinier V."/>
            <person name="Miyauchi S."/>
            <person name="Poulain J."/>
            <person name="Riccioni C."/>
            <person name="Rubini A."/>
            <person name="Sitrit Y."/>
            <person name="Splivallo R."/>
            <person name="Traeger S."/>
            <person name="Wang M."/>
            <person name="Zifcakova L."/>
            <person name="Wipf D."/>
            <person name="Zambonelli A."/>
            <person name="Paolocci F."/>
            <person name="Nowrousian M."/>
            <person name="Ottonello S."/>
            <person name="Baldrian P."/>
            <person name="Spatafora J.W."/>
            <person name="Henrissat B."/>
            <person name="Nagy L.G."/>
            <person name="Aury J.M."/>
            <person name="Wincker P."/>
            <person name="Grigoriev I.V."/>
            <person name="Bonfante P."/>
            <person name="Martin F.M."/>
        </authorList>
    </citation>
    <scope>NUCLEOTIDE SEQUENCE [LARGE SCALE GENOMIC DNA]</scope>
    <source>
        <strain evidence="8 9">RN42</strain>
    </source>
</reference>
<dbReference type="GO" id="GO:0003676">
    <property type="term" value="F:nucleic acid binding"/>
    <property type="evidence" value="ECO:0007669"/>
    <property type="project" value="InterPro"/>
</dbReference>
<dbReference type="InterPro" id="IPR059032">
    <property type="entry name" value="WHD_DDX60"/>
</dbReference>
<evidence type="ECO:0000259" key="7">
    <source>
        <dbReference type="PROSITE" id="PS51194"/>
    </source>
</evidence>
<dbReference type="Pfam" id="PF23002">
    <property type="entry name" value="PIN-like_DDX60"/>
    <property type="match status" value="1"/>
</dbReference>
<dbReference type="SUPFAM" id="SSF52540">
    <property type="entry name" value="P-loop containing nucleoside triphosphate hydrolases"/>
    <property type="match status" value="1"/>
</dbReference>